<comment type="caution">
    <text evidence="1">Lacks conserved residue(s) required for the propagation of feature annotation.</text>
</comment>
<dbReference type="Pfam" id="PF13487">
    <property type="entry name" value="HD_5"/>
    <property type="match status" value="1"/>
</dbReference>
<dbReference type="PANTHER" id="PTHR45228">
    <property type="entry name" value="CYCLIC DI-GMP PHOSPHODIESTERASE TM_0186-RELATED"/>
    <property type="match status" value="1"/>
</dbReference>
<comment type="caution">
    <text evidence="3">The sequence shown here is derived from an EMBL/GenBank/DDBJ whole genome shotgun (WGS) entry which is preliminary data.</text>
</comment>
<dbReference type="InterPro" id="IPR011006">
    <property type="entry name" value="CheY-like_superfamily"/>
</dbReference>
<dbReference type="SUPFAM" id="SSF52172">
    <property type="entry name" value="CheY-like"/>
    <property type="match status" value="1"/>
</dbReference>
<dbReference type="InterPro" id="IPR001789">
    <property type="entry name" value="Sig_transdc_resp-reg_receiver"/>
</dbReference>
<dbReference type="Gene3D" id="1.10.3210.10">
    <property type="entry name" value="Hypothetical protein af1432"/>
    <property type="match status" value="1"/>
</dbReference>
<evidence type="ECO:0000313" key="3">
    <source>
        <dbReference type="EMBL" id="NOT33311.1"/>
    </source>
</evidence>
<feature type="domain" description="Response regulatory" evidence="2">
    <location>
        <begin position="6"/>
        <end position="121"/>
    </location>
</feature>
<dbReference type="EMBL" id="JABFRW010000041">
    <property type="protein sequence ID" value="NOT33311.1"/>
    <property type="molecule type" value="Genomic_DNA"/>
</dbReference>
<dbReference type="PROSITE" id="PS50110">
    <property type="entry name" value="RESPONSE_REGULATORY"/>
    <property type="match status" value="1"/>
</dbReference>
<dbReference type="PANTHER" id="PTHR45228:SF1">
    <property type="entry name" value="CYCLIC DI-GMP PHOSPHODIESTERASE TM_0186"/>
    <property type="match status" value="1"/>
</dbReference>
<reference evidence="3 4" key="1">
    <citation type="submission" date="2020-04" db="EMBL/GenBank/DDBJ databases">
        <title>Metagenomic profiling of ammonia- and methane-oxidizing microorganisms in a Dutch drinking water treatment plant.</title>
        <authorList>
            <person name="Poghosyan L."/>
            <person name="Leucker S."/>
        </authorList>
    </citation>
    <scope>NUCLEOTIDE SEQUENCE [LARGE SCALE GENOMIC DNA]</scope>
    <source>
        <strain evidence="3">S-RSF-IL-03</strain>
    </source>
</reference>
<name>A0A849SFR6_UNCEI</name>
<gene>
    <name evidence="3" type="ORF">HOP12_03980</name>
</gene>
<proteinExistence type="predicted"/>
<dbReference type="Proteomes" id="UP000580839">
    <property type="component" value="Unassembled WGS sequence"/>
</dbReference>
<organism evidence="3 4">
    <name type="scientific">Eiseniibacteriota bacterium</name>
    <dbReference type="NCBI Taxonomy" id="2212470"/>
    <lineage>
        <taxon>Bacteria</taxon>
        <taxon>Candidatus Eiseniibacteriota</taxon>
    </lineage>
</organism>
<evidence type="ECO:0000256" key="1">
    <source>
        <dbReference type="PROSITE-ProRule" id="PRU00169"/>
    </source>
</evidence>
<protein>
    <recommendedName>
        <fullName evidence="2">Response regulatory domain-containing protein</fullName>
    </recommendedName>
</protein>
<dbReference type="InterPro" id="IPR052020">
    <property type="entry name" value="Cyclic_di-GMP/3'3'-cGAMP_PDE"/>
</dbReference>
<evidence type="ECO:0000259" key="2">
    <source>
        <dbReference type="PROSITE" id="PS50110"/>
    </source>
</evidence>
<dbReference type="GO" id="GO:0000160">
    <property type="term" value="P:phosphorelay signal transduction system"/>
    <property type="evidence" value="ECO:0007669"/>
    <property type="project" value="InterPro"/>
</dbReference>
<evidence type="ECO:0000313" key="4">
    <source>
        <dbReference type="Proteomes" id="UP000580839"/>
    </source>
</evidence>
<sequence>MSERCRVLLIPDVDEDGSLLRGALEREENLELSIATAWTDPHGGEVRSRADVVIVARSLPPETVTAWHAARTSGSFTPQLLVGANLGDATQGTALLRAGADDLVALPLDPIDVLARLRAAVARHQLARALERSHRATEALQERERDRLDRVVDLLVAWIEHVRPGATNRGRRAAELSARLAERFGIPFGLRRDMHLAARLAELGPAAIDAADRRDEDPGHMSLVAQNVLSHLSEFADAAQLLSETQENWDGTGGPQHLLQGQIPLRSRIVRATHDLLAMLETTNDPTGTDALERLASHAGTFYDPMVVVHLRALMGMPDAGTFVADRVTLPVAQLKEGMVLAEDLCSDGGVKLLASGTRFTGDILETIRRRHRSEPLSGAMVRRDSL</sequence>
<dbReference type="AlphaFoldDB" id="A0A849SFR6"/>
<accession>A0A849SFR6</accession>